<dbReference type="RefSeq" id="XP_031851084.1">
    <property type="nucleotide sequence ID" value="XM_031995193.1"/>
</dbReference>
<sequence>MPHKARDSTSKKSANSPTPSLPEIRPLFSVSQDLVPLYYKLNDPDYSQDFYLKAQATYSKRIDKNVYTNGLIRFGRFPGVLPNVAHKLFWKPVILIDNFEIQDGGRNHNVLTQHIGEMFVDRVLPFINFYYDKAFTTSIIGIREVIDDTEWQDTITNSNVVFSLIIVYYPNSKLHKLYAVALKNSILLCESVYRFQYNKHLSDL</sequence>
<evidence type="ECO:0000313" key="3">
    <source>
        <dbReference type="Proteomes" id="UP000398389"/>
    </source>
</evidence>
<evidence type="ECO:0000313" key="2">
    <source>
        <dbReference type="EMBL" id="VVT44597.1"/>
    </source>
</evidence>
<reference evidence="2 3" key="1">
    <citation type="submission" date="2019-09" db="EMBL/GenBank/DDBJ databases">
        <authorList>
            <person name="Brejova B."/>
        </authorList>
    </citation>
    <scope>NUCLEOTIDE SEQUENCE [LARGE SCALE GENOMIC DNA]</scope>
</reference>
<evidence type="ECO:0000256" key="1">
    <source>
        <dbReference type="SAM" id="MobiDB-lite"/>
    </source>
</evidence>
<accession>A0A5E8AZZ9</accession>
<dbReference type="GeneID" id="43579293"/>
<feature type="region of interest" description="Disordered" evidence="1">
    <location>
        <begin position="1"/>
        <end position="20"/>
    </location>
</feature>
<name>A0A5E8AZZ9_9ASCO</name>
<feature type="compositionally biased region" description="Basic and acidic residues" evidence="1">
    <location>
        <begin position="1"/>
        <end position="10"/>
    </location>
</feature>
<dbReference type="Proteomes" id="UP000398389">
    <property type="component" value="Unassembled WGS sequence"/>
</dbReference>
<dbReference type="EMBL" id="CABVLU010000001">
    <property type="protein sequence ID" value="VVT44597.1"/>
    <property type="molecule type" value="Genomic_DNA"/>
</dbReference>
<dbReference type="AlphaFoldDB" id="A0A5E8AZZ9"/>
<gene>
    <name evidence="2" type="ORF">SAPINGB_P000469</name>
</gene>
<proteinExistence type="predicted"/>
<keyword evidence="3" id="KW-1185">Reference proteome</keyword>
<protein>
    <submittedName>
        <fullName evidence="2">Uncharacterized protein</fullName>
    </submittedName>
</protein>
<organism evidence="2 3">
    <name type="scientific">Magnusiomyces paraingens</name>
    <dbReference type="NCBI Taxonomy" id="2606893"/>
    <lineage>
        <taxon>Eukaryota</taxon>
        <taxon>Fungi</taxon>
        <taxon>Dikarya</taxon>
        <taxon>Ascomycota</taxon>
        <taxon>Saccharomycotina</taxon>
        <taxon>Dipodascomycetes</taxon>
        <taxon>Dipodascales</taxon>
        <taxon>Dipodascaceae</taxon>
        <taxon>Magnusiomyces</taxon>
    </lineage>
</organism>